<proteinExistence type="predicted"/>
<dbReference type="Gramene" id="EOY27037">
    <property type="protein sequence ID" value="EOY27037"/>
    <property type="gene ID" value="TCM_028985"/>
</dbReference>
<keyword evidence="3" id="KW-1185">Reference proteome</keyword>
<gene>
    <name evidence="2" type="ORF">TCM_028985</name>
</gene>
<organism evidence="2 3">
    <name type="scientific">Theobroma cacao</name>
    <name type="common">Cacao</name>
    <name type="synonym">Cocoa</name>
    <dbReference type="NCBI Taxonomy" id="3641"/>
    <lineage>
        <taxon>Eukaryota</taxon>
        <taxon>Viridiplantae</taxon>
        <taxon>Streptophyta</taxon>
        <taxon>Embryophyta</taxon>
        <taxon>Tracheophyta</taxon>
        <taxon>Spermatophyta</taxon>
        <taxon>Magnoliopsida</taxon>
        <taxon>eudicotyledons</taxon>
        <taxon>Gunneridae</taxon>
        <taxon>Pentapetalae</taxon>
        <taxon>rosids</taxon>
        <taxon>malvids</taxon>
        <taxon>Malvales</taxon>
        <taxon>Malvaceae</taxon>
        <taxon>Byttnerioideae</taxon>
        <taxon>Theobroma</taxon>
    </lineage>
</organism>
<sequence>MKRHNLTRSNRGASNLITRWSIGVKSIRSIFKVTERSIIPTSSSGPHRTYKTMSVKKTVALDNAQVVKSNVTSKRRHFNQCFSFKEISMEPAPSLSHLDSNKFKSEIKRWAKAVVAYARQVSGRFGSSRRSDPYGSSRSSADVHS</sequence>
<protein>
    <submittedName>
        <fullName evidence="2">Uncharacterized protein</fullName>
    </submittedName>
</protein>
<dbReference type="AlphaFoldDB" id="A0A061GD04"/>
<dbReference type="HOGENOM" id="CLU_1790401_0_0_1"/>
<dbReference type="eggNOG" id="ENOG502S859">
    <property type="taxonomic scope" value="Eukaryota"/>
</dbReference>
<evidence type="ECO:0000313" key="3">
    <source>
        <dbReference type="Proteomes" id="UP000026915"/>
    </source>
</evidence>
<evidence type="ECO:0000256" key="1">
    <source>
        <dbReference type="SAM" id="MobiDB-lite"/>
    </source>
</evidence>
<dbReference type="PANTHER" id="PTHR36484:SF2">
    <property type="entry name" value="OS01G0558700 PROTEIN"/>
    <property type="match status" value="1"/>
</dbReference>
<dbReference type="PANTHER" id="PTHR36484">
    <property type="entry name" value="OS01G0558700 PROTEIN"/>
    <property type="match status" value="1"/>
</dbReference>
<feature type="compositionally biased region" description="Polar residues" evidence="1">
    <location>
        <begin position="134"/>
        <end position="145"/>
    </location>
</feature>
<feature type="region of interest" description="Disordered" evidence="1">
    <location>
        <begin position="124"/>
        <end position="145"/>
    </location>
</feature>
<dbReference type="Proteomes" id="UP000026915">
    <property type="component" value="Chromosome 6"/>
</dbReference>
<dbReference type="EMBL" id="CM001884">
    <property type="protein sequence ID" value="EOY27037.1"/>
    <property type="molecule type" value="Genomic_DNA"/>
</dbReference>
<dbReference type="InParanoid" id="A0A061GD04"/>
<accession>A0A061GD04</accession>
<evidence type="ECO:0000313" key="2">
    <source>
        <dbReference type="EMBL" id="EOY27037.1"/>
    </source>
</evidence>
<reference evidence="2 3" key="1">
    <citation type="journal article" date="2013" name="Genome Biol.">
        <title>The genome sequence of the most widely cultivated cacao type and its use to identify candidate genes regulating pod color.</title>
        <authorList>
            <person name="Motamayor J.C."/>
            <person name="Mockaitis K."/>
            <person name="Schmutz J."/>
            <person name="Haiminen N."/>
            <person name="Iii D.L."/>
            <person name="Cornejo O."/>
            <person name="Findley S.D."/>
            <person name="Zheng P."/>
            <person name="Utro F."/>
            <person name="Royaert S."/>
            <person name="Saski C."/>
            <person name="Jenkins J."/>
            <person name="Podicheti R."/>
            <person name="Zhao M."/>
            <person name="Scheffler B.E."/>
            <person name="Stack J.C."/>
            <person name="Feltus F.A."/>
            <person name="Mustiga G.M."/>
            <person name="Amores F."/>
            <person name="Phillips W."/>
            <person name="Marelli J.P."/>
            <person name="May G.D."/>
            <person name="Shapiro H."/>
            <person name="Ma J."/>
            <person name="Bustamante C.D."/>
            <person name="Schnell R.J."/>
            <person name="Main D."/>
            <person name="Gilbert D."/>
            <person name="Parida L."/>
            <person name="Kuhn D.N."/>
        </authorList>
    </citation>
    <scope>NUCLEOTIDE SEQUENCE [LARGE SCALE GENOMIC DNA]</scope>
    <source>
        <strain evidence="3">cv. Matina 1-6</strain>
    </source>
</reference>
<name>A0A061GD04_THECC</name>